<proteinExistence type="predicted"/>
<keyword evidence="2" id="KW-1185">Reference proteome</keyword>
<accession>A0A9N8LN24</accession>
<comment type="caution">
    <text evidence="1">The sequence shown here is derived from an EMBL/GenBank/DDBJ whole genome shotgun (WGS) entry which is preliminary data.</text>
</comment>
<organism evidence="1 2">
    <name type="scientific">Tilletia laevis</name>
    <dbReference type="NCBI Taxonomy" id="157183"/>
    <lineage>
        <taxon>Eukaryota</taxon>
        <taxon>Fungi</taxon>
        <taxon>Dikarya</taxon>
        <taxon>Basidiomycota</taxon>
        <taxon>Ustilaginomycotina</taxon>
        <taxon>Exobasidiomycetes</taxon>
        <taxon>Tilletiales</taxon>
        <taxon>Tilletiaceae</taxon>
        <taxon>Tilletia</taxon>
    </lineage>
</organism>
<dbReference type="Proteomes" id="UP000836404">
    <property type="component" value="Unassembled WGS sequence"/>
</dbReference>
<evidence type="ECO:0000313" key="1">
    <source>
        <dbReference type="EMBL" id="CAD6926603.1"/>
    </source>
</evidence>
<reference evidence="1 2" key="1">
    <citation type="submission" date="2020-10" db="EMBL/GenBank/DDBJ databases">
        <authorList>
            <person name="Sedaghatjoo S."/>
        </authorList>
    </citation>
    <scope>NUCLEOTIDE SEQUENCE [LARGE SCALE GENOMIC DNA]</scope>
    <source>
        <strain evidence="1 2">LLFL</strain>
    </source>
</reference>
<feature type="non-terminal residue" evidence="1">
    <location>
        <position position="256"/>
    </location>
</feature>
<dbReference type="EMBL" id="CAJHJF010002470">
    <property type="protein sequence ID" value="CAD6926603.1"/>
    <property type="molecule type" value="Genomic_DNA"/>
</dbReference>
<evidence type="ECO:0000313" key="2">
    <source>
        <dbReference type="Proteomes" id="UP000836404"/>
    </source>
</evidence>
<sequence length="256" mass="28932">MFDKAGAEHATSIILDARVPDMAMSINPYHWSMWNFPAWISSSMLLSRVARPFNKLTHLHLRITAQSDIMLMIETVLNLNPHLIDVVIEADTPLEMDFYTQPVLRLAKTTSPGQVYAKMRRFVLRAPGLVVSAVNSGPFLRRIKSCTTVCFAIRNVDTGTTSPIRDWPRRLLASLINLERMEISLADDALLRTSTNEDLPICIIPNLIHLVLDLCDVNAYLLRHIRAPRLRHLRIRSIHAIGLHGRCDPGSFPSLL</sequence>
<dbReference type="AlphaFoldDB" id="A0A9N8LN24"/>
<name>A0A9N8LN24_9BASI</name>
<protein>
    <submittedName>
        <fullName evidence="1">Uncharacterized protein</fullName>
    </submittedName>
</protein>
<gene>
    <name evidence="1" type="ORF">JKILLFL_G8121</name>
</gene>